<dbReference type="OrthoDB" id="10558369at2759"/>
<name>A0A4Y2DR38_ARAVE</name>
<dbReference type="AlphaFoldDB" id="A0A4Y2DR38"/>
<dbReference type="EMBL" id="BGPR01000409">
    <property type="protein sequence ID" value="GBM18707.1"/>
    <property type="molecule type" value="Genomic_DNA"/>
</dbReference>
<reference evidence="1 2" key="1">
    <citation type="journal article" date="2019" name="Sci. Rep.">
        <title>Orb-weaving spider Araneus ventricosus genome elucidates the spidroin gene catalogue.</title>
        <authorList>
            <person name="Kono N."/>
            <person name="Nakamura H."/>
            <person name="Ohtoshi R."/>
            <person name="Moran D.A.P."/>
            <person name="Shinohara A."/>
            <person name="Yoshida Y."/>
            <person name="Fujiwara M."/>
            <person name="Mori M."/>
            <person name="Tomita M."/>
            <person name="Arakawa K."/>
        </authorList>
    </citation>
    <scope>NUCLEOTIDE SEQUENCE [LARGE SCALE GENOMIC DNA]</scope>
</reference>
<protein>
    <submittedName>
        <fullName evidence="1">Uncharacterized protein</fullName>
    </submittedName>
</protein>
<proteinExistence type="predicted"/>
<evidence type="ECO:0000313" key="2">
    <source>
        <dbReference type="Proteomes" id="UP000499080"/>
    </source>
</evidence>
<dbReference type="Proteomes" id="UP000499080">
    <property type="component" value="Unassembled WGS sequence"/>
</dbReference>
<sequence length="120" mass="13914">MKKVHYKRVRAFSFPKKSLGDDAWSVTGSRKIHGRQSLHYLPVTAINKTLASGLFRSRPSVTFRPTLIRQNKLFAALRSESSWVRSFKTVMRSYLERVSDFPPSLTIFTQIWRTLLLNKA</sequence>
<comment type="caution">
    <text evidence="1">The sequence shown here is derived from an EMBL/GenBank/DDBJ whole genome shotgun (WGS) entry which is preliminary data.</text>
</comment>
<evidence type="ECO:0000313" key="1">
    <source>
        <dbReference type="EMBL" id="GBM18707.1"/>
    </source>
</evidence>
<organism evidence="1 2">
    <name type="scientific">Araneus ventricosus</name>
    <name type="common">Orbweaver spider</name>
    <name type="synonym">Epeira ventricosa</name>
    <dbReference type="NCBI Taxonomy" id="182803"/>
    <lineage>
        <taxon>Eukaryota</taxon>
        <taxon>Metazoa</taxon>
        <taxon>Ecdysozoa</taxon>
        <taxon>Arthropoda</taxon>
        <taxon>Chelicerata</taxon>
        <taxon>Arachnida</taxon>
        <taxon>Araneae</taxon>
        <taxon>Araneomorphae</taxon>
        <taxon>Entelegynae</taxon>
        <taxon>Araneoidea</taxon>
        <taxon>Araneidae</taxon>
        <taxon>Araneus</taxon>
    </lineage>
</organism>
<keyword evidence="2" id="KW-1185">Reference proteome</keyword>
<accession>A0A4Y2DR38</accession>
<gene>
    <name evidence="1" type="ORF">AVEN_9001_1</name>
</gene>